<dbReference type="CDD" id="cd17181">
    <property type="entry name" value="FERM_F0_KIND2"/>
    <property type="match status" value="1"/>
</dbReference>
<gene>
    <name evidence="2" type="primary">FERMT2_3</name>
    <name evidence="2" type="ORF">P7K49_018072</name>
</gene>
<dbReference type="Pfam" id="PF18124">
    <property type="entry name" value="Kindlin_2_N"/>
    <property type="match status" value="1"/>
</dbReference>
<comment type="caution">
    <text evidence="2">The sequence shown here is derived from an EMBL/GenBank/DDBJ whole genome shotgun (WGS) entry which is preliminary data.</text>
</comment>
<name>A0ABQ9V4C5_SAGOE</name>
<dbReference type="PANTHER" id="PTHR16160">
    <property type="entry name" value="FERMITIN 2-RELATED"/>
    <property type="match status" value="1"/>
</dbReference>
<dbReference type="PANTHER" id="PTHR16160:SF11">
    <property type="entry name" value="FERMITIN FAMILY HOMOLOG 2"/>
    <property type="match status" value="1"/>
</dbReference>
<sequence>MALDGIRMPDGCYADGTWELSVHVTDLNRDVTLRVTGEVHIGGVMLKLVEKLDVKKDWSDHALWWEKKRTWLLKTHWTLDKYGIQADAKLQFTPQHKLLRLQLPNMKYVKTAVIKLLSQELLTQISQDDKYLIPMNLVGMEKHKTLVEQNSD</sequence>
<protein>
    <submittedName>
        <fullName evidence="2">Fermitin 2</fullName>
    </submittedName>
</protein>
<feature type="domain" description="Kindlin-2 N-terminal" evidence="1">
    <location>
        <begin position="13"/>
        <end position="97"/>
    </location>
</feature>
<dbReference type="InterPro" id="IPR037843">
    <property type="entry name" value="Kindlin/fermitin"/>
</dbReference>
<organism evidence="2 3">
    <name type="scientific">Saguinus oedipus</name>
    <name type="common">Cotton-top tamarin</name>
    <name type="synonym">Oedipomidas oedipus</name>
    <dbReference type="NCBI Taxonomy" id="9490"/>
    <lineage>
        <taxon>Eukaryota</taxon>
        <taxon>Metazoa</taxon>
        <taxon>Chordata</taxon>
        <taxon>Craniata</taxon>
        <taxon>Vertebrata</taxon>
        <taxon>Euteleostomi</taxon>
        <taxon>Mammalia</taxon>
        <taxon>Eutheria</taxon>
        <taxon>Euarchontoglires</taxon>
        <taxon>Primates</taxon>
        <taxon>Haplorrhini</taxon>
        <taxon>Platyrrhini</taxon>
        <taxon>Cebidae</taxon>
        <taxon>Callitrichinae</taxon>
        <taxon>Saguinus</taxon>
    </lineage>
</organism>
<reference evidence="2 3" key="1">
    <citation type="submission" date="2023-05" db="EMBL/GenBank/DDBJ databases">
        <title>B98-5 Cell Line De Novo Hybrid Assembly: An Optical Mapping Approach.</title>
        <authorList>
            <person name="Kananen K."/>
            <person name="Auerbach J.A."/>
            <person name="Kautto E."/>
            <person name="Blachly J.S."/>
        </authorList>
    </citation>
    <scope>NUCLEOTIDE SEQUENCE [LARGE SCALE GENOMIC DNA]</scope>
    <source>
        <strain evidence="2">B95-8</strain>
        <tissue evidence="2">Cell line</tissue>
    </source>
</reference>
<accession>A0ABQ9V4C5</accession>
<dbReference type="Proteomes" id="UP001266305">
    <property type="component" value="Unassembled WGS sequence"/>
</dbReference>
<evidence type="ECO:0000259" key="1">
    <source>
        <dbReference type="Pfam" id="PF18124"/>
    </source>
</evidence>
<keyword evidence="3" id="KW-1185">Reference proteome</keyword>
<dbReference type="EMBL" id="JASSZA010000008">
    <property type="protein sequence ID" value="KAK2104216.1"/>
    <property type="molecule type" value="Genomic_DNA"/>
</dbReference>
<proteinExistence type="predicted"/>
<evidence type="ECO:0000313" key="2">
    <source>
        <dbReference type="EMBL" id="KAK2104216.1"/>
    </source>
</evidence>
<evidence type="ECO:0000313" key="3">
    <source>
        <dbReference type="Proteomes" id="UP001266305"/>
    </source>
</evidence>
<dbReference type="InterPro" id="IPR040790">
    <property type="entry name" value="Kindlin_2_N"/>
</dbReference>
<dbReference type="Gene3D" id="3.10.20.90">
    <property type="entry name" value="Phosphatidylinositol 3-kinase Catalytic Subunit, Chain A, domain 1"/>
    <property type="match status" value="1"/>
</dbReference>